<accession>A0A7J5U3H6</accession>
<comment type="caution">
    <text evidence="1">The sequence shown here is derived from an EMBL/GenBank/DDBJ whole genome shotgun (WGS) entry which is preliminary data.</text>
</comment>
<dbReference type="Proteomes" id="UP000488299">
    <property type="component" value="Unassembled WGS sequence"/>
</dbReference>
<sequence length="187" mass="21789">MNWGHHKVIPSSIEQDVLTALSFYPELNQTPIRFVLKPRIRSSVMQAQPVFGSLLGNRQHRAYQINISALFTLTHTAIPIHQLPSEIMIGWIGHELGHIMDYERRSNWDLVRFGFSYVFSTEYVRKVERIADTFAVERDLGPYLVATKRFILNHAELPQAYKDKIARLYVSPEEIVEQVRKLEQAER</sequence>
<name>A0A7J5U3H6_9BACT</name>
<reference evidence="1 2" key="1">
    <citation type="submission" date="2019-10" db="EMBL/GenBank/DDBJ databases">
        <title>Rudanella paleaurantiibacter sp. nov., isolated from sludge.</title>
        <authorList>
            <person name="Xu S.Q."/>
        </authorList>
    </citation>
    <scope>NUCLEOTIDE SEQUENCE [LARGE SCALE GENOMIC DNA]</scope>
    <source>
        <strain evidence="1 2">HX-22-17</strain>
    </source>
</reference>
<keyword evidence="2" id="KW-1185">Reference proteome</keyword>
<dbReference type="AlphaFoldDB" id="A0A7J5U3H6"/>
<dbReference type="EMBL" id="WELI01000001">
    <property type="protein sequence ID" value="KAB7732392.1"/>
    <property type="molecule type" value="Genomic_DNA"/>
</dbReference>
<gene>
    <name evidence="1" type="ORF">F5984_00015</name>
</gene>
<dbReference type="RefSeq" id="WP_152121652.1">
    <property type="nucleotide sequence ID" value="NZ_WELI01000001.1"/>
</dbReference>
<proteinExistence type="predicted"/>
<evidence type="ECO:0000313" key="1">
    <source>
        <dbReference type="EMBL" id="KAB7732392.1"/>
    </source>
</evidence>
<organism evidence="1 2">
    <name type="scientific">Rudanella paleaurantiibacter</name>
    <dbReference type="NCBI Taxonomy" id="2614655"/>
    <lineage>
        <taxon>Bacteria</taxon>
        <taxon>Pseudomonadati</taxon>
        <taxon>Bacteroidota</taxon>
        <taxon>Cytophagia</taxon>
        <taxon>Cytophagales</taxon>
        <taxon>Cytophagaceae</taxon>
        <taxon>Rudanella</taxon>
    </lineage>
</organism>
<evidence type="ECO:0000313" key="2">
    <source>
        <dbReference type="Proteomes" id="UP000488299"/>
    </source>
</evidence>
<protein>
    <submittedName>
        <fullName evidence="1">Uncharacterized protein</fullName>
    </submittedName>
</protein>